<keyword evidence="2" id="KW-0964">Secreted</keyword>
<dbReference type="InterPro" id="IPR050557">
    <property type="entry name" value="RTX_toxin/Mannuronan_C5-epim"/>
</dbReference>
<evidence type="ECO:0000256" key="1">
    <source>
        <dbReference type="ARBA" id="ARBA00004613"/>
    </source>
</evidence>
<feature type="region of interest" description="Disordered" evidence="3">
    <location>
        <begin position="1"/>
        <end position="83"/>
    </location>
</feature>
<dbReference type="InterPro" id="IPR001343">
    <property type="entry name" value="Hemolysn_Ca-bd"/>
</dbReference>
<comment type="subcellular location">
    <subcellularLocation>
        <location evidence="1">Secreted</location>
    </subcellularLocation>
</comment>
<dbReference type="PROSITE" id="PS00330">
    <property type="entry name" value="HEMOLYSIN_CALCIUM"/>
    <property type="match status" value="2"/>
</dbReference>
<organism evidence="4 5">
    <name type="scientific">Nostoc flagelliforme FACHB-838</name>
    <dbReference type="NCBI Taxonomy" id="2692904"/>
    <lineage>
        <taxon>Bacteria</taxon>
        <taxon>Bacillati</taxon>
        <taxon>Cyanobacteriota</taxon>
        <taxon>Cyanophyceae</taxon>
        <taxon>Nostocales</taxon>
        <taxon>Nostocaceae</taxon>
        <taxon>Nostoc</taxon>
    </lineage>
</organism>
<accession>A0ABR8DZW3</accession>
<dbReference type="Pfam" id="PF00353">
    <property type="entry name" value="HemolysinCabind"/>
    <property type="match status" value="15"/>
</dbReference>
<dbReference type="EMBL" id="JACJSI010000208">
    <property type="protein sequence ID" value="MBD2534891.1"/>
    <property type="molecule type" value="Genomic_DNA"/>
</dbReference>
<dbReference type="SUPFAM" id="SSF51120">
    <property type="entry name" value="beta-Roll"/>
    <property type="match status" value="5"/>
</dbReference>
<gene>
    <name evidence="4" type="ORF">H6G97_37830</name>
</gene>
<proteinExistence type="predicted"/>
<feature type="region of interest" description="Disordered" evidence="3">
    <location>
        <begin position="748"/>
        <end position="773"/>
    </location>
</feature>
<feature type="compositionally biased region" description="Low complexity" evidence="3">
    <location>
        <begin position="418"/>
        <end position="429"/>
    </location>
</feature>
<dbReference type="PANTHER" id="PTHR38340:SF1">
    <property type="entry name" value="S-LAYER PROTEIN"/>
    <property type="match status" value="1"/>
</dbReference>
<evidence type="ECO:0000256" key="2">
    <source>
        <dbReference type="ARBA" id="ARBA00022525"/>
    </source>
</evidence>
<comment type="caution">
    <text evidence="4">The sequence shown here is derived from an EMBL/GenBank/DDBJ whole genome shotgun (WGS) entry which is preliminary data.</text>
</comment>
<reference evidence="4 5" key="1">
    <citation type="journal article" date="2020" name="ISME J.">
        <title>Comparative genomics reveals insights into cyanobacterial evolution and habitat adaptation.</title>
        <authorList>
            <person name="Chen M.Y."/>
            <person name="Teng W.K."/>
            <person name="Zhao L."/>
            <person name="Hu C.X."/>
            <person name="Zhou Y.K."/>
            <person name="Han B.P."/>
            <person name="Song L.R."/>
            <person name="Shu W.S."/>
        </authorList>
    </citation>
    <scope>NUCLEOTIDE SEQUENCE [LARGE SCALE GENOMIC DNA]</scope>
    <source>
        <strain evidence="4 5">FACHB-838</strain>
    </source>
</reference>
<evidence type="ECO:0000313" key="4">
    <source>
        <dbReference type="EMBL" id="MBD2534891.1"/>
    </source>
</evidence>
<dbReference type="PANTHER" id="PTHR38340">
    <property type="entry name" value="S-LAYER PROTEIN"/>
    <property type="match status" value="1"/>
</dbReference>
<dbReference type="PRINTS" id="PR00313">
    <property type="entry name" value="CABNDNGRPT"/>
</dbReference>
<dbReference type="Gene3D" id="2.150.10.10">
    <property type="entry name" value="Serralysin-like metalloprotease, C-terminal"/>
    <property type="match status" value="7"/>
</dbReference>
<sequence length="993" mass="101726">MGSDSADTINGKAGNDLLRSGAGSDTLIGGAGDDTLSASDSSGNKLLNGGDGNDSLSVSKSSPDYFQGQRDKNTLNGGVGDDTLNASNSSADNLLSGGDGNDSLFASGAFGNNTLNGGNGDDILTDGDGKDIFIGGGGKDKFVYTSFSYNNNNITDFGGVGKGTNPTAAVIAEVDTLTFQGAGLTAKNLLLTQNGKNLEISFSGVFSPNKLILENFALENLQNLSKSTGAAVDLGNILFNGQTTITDSFDVFNANSTQSTIFNKNTVTFLNDLDNNVNGFDNSDDVINGQGGNDIIDGKSGNDLLRGSAGNNTLNGGAGNDTLNVDSLLGDNLLSGGDGNDFLFASGYQDESGSFYGPQKDDLLLLGNNTLNGGAGNDTLSASGSKGDNLLSGGDGNDSLDISGYLYGGSNPYFSSSTNSVSSGNNTLNGGTGDDTLRAGGSRGDNLLSGGDGNDFLDISGYQNQASDFYYDYRSLGNNTLNGGAGDDTLDASGSTGDNLLSGGDGNDSFYLNFLSEPFAASDLITQTVDGGKGDDVLSVIFNYYATGGITTTFNATTNIASITAGTNSVTYKNIEQLNISGTKYGDFIVGNDGNDTLSTGDGGKDTMDGGKGDDLLSVDYTYYATGAIATTFNATTNIGSITAGTNSVTYKNIERLNISGTEYDDNIVGNDGNDTLSTGNGGKDTIDGGKGDDVLSGNYRFASRGITTTFNATTNIGSITAGTNSVTYKNIERLNISGTEYDDNIVGNDGNDTLSGNNDDFNGGSSGNDTIDGGKGEDLYSVNFNGANGGITTTFNATTNIGSITAGTNSVSYKNIERLNISGTEYNDNIVGSNGNDTLFGGYSSYDNDTIIGGAGNDSLSAAVYSGNNLLSGGDGNDILTGGKGNDSLYGGTGTDTFVFNSYNESVDTIYDFNATNELIQISAASFNGGLSSANQFTIGTSATTSNQRFIYDNITGALYFDADGSAGEFTQVKFVQLLGNVTLAENNFVVV</sequence>
<dbReference type="Gene3D" id="2.160.20.160">
    <property type="match status" value="1"/>
</dbReference>
<dbReference type="Proteomes" id="UP000623440">
    <property type="component" value="Unassembled WGS sequence"/>
</dbReference>
<evidence type="ECO:0000256" key="3">
    <source>
        <dbReference type="SAM" id="MobiDB-lite"/>
    </source>
</evidence>
<feature type="region of interest" description="Disordered" evidence="3">
    <location>
        <begin position="418"/>
        <end position="445"/>
    </location>
</feature>
<dbReference type="InterPro" id="IPR018511">
    <property type="entry name" value="Hemolysin-typ_Ca-bd_CS"/>
</dbReference>
<feature type="compositionally biased region" description="Low complexity" evidence="3">
    <location>
        <begin position="756"/>
        <end position="770"/>
    </location>
</feature>
<dbReference type="InterPro" id="IPR011049">
    <property type="entry name" value="Serralysin-like_metalloprot_C"/>
</dbReference>
<feature type="compositionally biased region" description="Low complexity" evidence="3">
    <location>
        <begin position="41"/>
        <end position="57"/>
    </location>
</feature>
<feature type="region of interest" description="Disordered" evidence="3">
    <location>
        <begin position="670"/>
        <end position="690"/>
    </location>
</feature>
<name>A0ABR8DZW3_9NOSO</name>
<protein>
    <submittedName>
        <fullName evidence="4">Calcium-binding protein</fullName>
    </submittedName>
</protein>
<keyword evidence="5" id="KW-1185">Reference proteome</keyword>
<evidence type="ECO:0000313" key="5">
    <source>
        <dbReference type="Proteomes" id="UP000623440"/>
    </source>
</evidence>